<dbReference type="AlphaFoldDB" id="A0A0F9A2G1"/>
<sequence>IEEHRLLYARKTPRKMTINWLKSVPDSQVPNLIAKRTLASVKRSSGGPLRVWVNLINGRPDQTKSYNLGIDISKGMGASNSVISIACNETREKIAEWAHAGTPPYEFARIATAIGVWVGGKNKLPLIIWENNGHPGWDFGRQLVKIYQYPNIWYDRAVGTIAEKISKKYGWHSSQTKKPVVLGMLRRAYAHGGYINHSTEALDEALTYIEYEGGGIGPAEYVEESDAARKCHGDRVIADMLNVVGFGDTPRGKSKMPAAPHRSFGHRMAAWKRGKRKQTKMTRFDHSGVNI</sequence>
<accession>A0A0F9A2G1</accession>
<reference evidence="1" key="1">
    <citation type="journal article" date="2015" name="Nature">
        <title>Complex archaea that bridge the gap between prokaryotes and eukaryotes.</title>
        <authorList>
            <person name="Spang A."/>
            <person name="Saw J.H."/>
            <person name="Jorgensen S.L."/>
            <person name="Zaremba-Niedzwiedzka K."/>
            <person name="Martijn J."/>
            <person name="Lind A.E."/>
            <person name="van Eijk R."/>
            <person name="Schleper C."/>
            <person name="Guy L."/>
            <person name="Ettema T.J."/>
        </authorList>
    </citation>
    <scope>NUCLEOTIDE SEQUENCE</scope>
</reference>
<feature type="non-terminal residue" evidence="1">
    <location>
        <position position="1"/>
    </location>
</feature>
<name>A0A0F9A2G1_9ZZZZ</name>
<proteinExistence type="predicted"/>
<dbReference type="Gene3D" id="3.30.420.240">
    <property type="match status" value="1"/>
</dbReference>
<organism evidence="1">
    <name type="scientific">marine sediment metagenome</name>
    <dbReference type="NCBI Taxonomy" id="412755"/>
    <lineage>
        <taxon>unclassified sequences</taxon>
        <taxon>metagenomes</taxon>
        <taxon>ecological metagenomes</taxon>
    </lineage>
</organism>
<gene>
    <name evidence="1" type="ORF">LCGC14_2900200</name>
</gene>
<comment type="caution">
    <text evidence="1">The sequence shown here is derived from an EMBL/GenBank/DDBJ whole genome shotgun (WGS) entry which is preliminary data.</text>
</comment>
<dbReference type="EMBL" id="LAZR01057075">
    <property type="protein sequence ID" value="KKK72804.1"/>
    <property type="molecule type" value="Genomic_DNA"/>
</dbReference>
<protein>
    <submittedName>
        <fullName evidence="1">Uncharacterized protein</fullName>
    </submittedName>
</protein>
<evidence type="ECO:0000313" key="1">
    <source>
        <dbReference type="EMBL" id="KKK72804.1"/>
    </source>
</evidence>